<sequence>MELIMLVLMETNPWLPASRPQPAQVPPREAYCPSMAKGGDEEPPICGTCMGAGGEWMELNGKKNKERKWVKCTACKGTGRK</sequence>
<evidence type="ECO:0000313" key="1">
    <source>
        <dbReference type="EMBL" id="MFC5834667.1"/>
    </source>
</evidence>
<gene>
    <name evidence="1" type="ORF">ACFPZ3_63415</name>
</gene>
<reference evidence="2" key="1">
    <citation type="journal article" date="2019" name="Int. J. Syst. Evol. Microbiol.">
        <title>The Global Catalogue of Microorganisms (GCM) 10K type strain sequencing project: providing services to taxonomists for standard genome sequencing and annotation.</title>
        <authorList>
            <consortium name="The Broad Institute Genomics Platform"/>
            <consortium name="The Broad Institute Genome Sequencing Center for Infectious Disease"/>
            <person name="Wu L."/>
            <person name="Ma J."/>
        </authorList>
    </citation>
    <scope>NUCLEOTIDE SEQUENCE [LARGE SCALE GENOMIC DNA]</scope>
    <source>
        <strain evidence="2">CCUG 53903</strain>
    </source>
</reference>
<dbReference type="RefSeq" id="WP_379524081.1">
    <property type="nucleotide sequence ID" value="NZ_JBHSPA010000114.1"/>
</dbReference>
<dbReference type="EMBL" id="JBHSPA010000114">
    <property type="protein sequence ID" value="MFC5834667.1"/>
    <property type="molecule type" value="Genomic_DNA"/>
</dbReference>
<name>A0ABW1DAS1_9ACTN</name>
<keyword evidence="2" id="KW-1185">Reference proteome</keyword>
<evidence type="ECO:0000313" key="2">
    <source>
        <dbReference type="Proteomes" id="UP001596058"/>
    </source>
</evidence>
<organism evidence="1 2">
    <name type="scientific">Nonomuraea insulae</name>
    <dbReference type="NCBI Taxonomy" id="1616787"/>
    <lineage>
        <taxon>Bacteria</taxon>
        <taxon>Bacillati</taxon>
        <taxon>Actinomycetota</taxon>
        <taxon>Actinomycetes</taxon>
        <taxon>Streptosporangiales</taxon>
        <taxon>Streptosporangiaceae</taxon>
        <taxon>Nonomuraea</taxon>
    </lineage>
</organism>
<protein>
    <submittedName>
        <fullName evidence="1">Uncharacterized protein</fullName>
    </submittedName>
</protein>
<proteinExistence type="predicted"/>
<dbReference type="Proteomes" id="UP001596058">
    <property type="component" value="Unassembled WGS sequence"/>
</dbReference>
<comment type="caution">
    <text evidence="1">The sequence shown here is derived from an EMBL/GenBank/DDBJ whole genome shotgun (WGS) entry which is preliminary data.</text>
</comment>
<accession>A0ABW1DAS1</accession>